<dbReference type="SUPFAM" id="SSF54236">
    <property type="entry name" value="Ubiquitin-like"/>
    <property type="match status" value="1"/>
</dbReference>
<comment type="caution">
    <text evidence="3">The sequence shown here is derived from an EMBL/GenBank/DDBJ whole genome shotgun (WGS) entry which is preliminary data.</text>
</comment>
<dbReference type="PANTHER" id="PTHR13169">
    <property type="entry name" value="UBIQUITIN-LIKE PROTEIN 3 HCG-1 PROTEIN"/>
    <property type="match status" value="1"/>
</dbReference>
<dbReference type="Proteomes" id="UP000076874">
    <property type="component" value="Unassembled WGS sequence"/>
</dbReference>
<keyword evidence="4" id="KW-1185">Reference proteome</keyword>
<evidence type="ECO:0000313" key="3">
    <source>
        <dbReference type="EMBL" id="OAA68311.1"/>
    </source>
</evidence>
<feature type="domain" description="UBL3-like ubiquitin" evidence="2">
    <location>
        <begin position="198"/>
        <end position="289"/>
    </location>
</feature>
<feature type="region of interest" description="Disordered" evidence="1">
    <location>
        <begin position="264"/>
        <end position="287"/>
    </location>
</feature>
<organism evidence="3 4">
    <name type="scientific">Niveomyces insectorum RCEF 264</name>
    <dbReference type="NCBI Taxonomy" id="1081102"/>
    <lineage>
        <taxon>Eukaryota</taxon>
        <taxon>Fungi</taxon>
        <taxon>Dikarya</taxon>
        <taxon>Ascomycota</taxon>
        <taxon>Pezizomycotina</taxon>
        <taxon>Sordariomycetes</taxon>
        <taxon>Hypocreomycetidae</taxon>
        <taxon>Hypocreales</taxon>
        <taxon>Cordycipitaceae</taxon>
        <taxon>Niveomyces</taxon>
    </lineage>
</organism>
<feature type="compositionally biased region" description="Low complexity" evidence="1">
    <location>
        <begin position="80"/>
        <end position="122"/>
    </location>
</feature>
<gene>
    <name evidence="3" type="ORF">SPI_00506</name>
</gene>
<feature type="region of interest" description="Disordered" evidence="1">
    <location>
        <begin position="1"/>
        <end position="154"/>
    </location>
</feature>
<name>A0A168A6I9_9HYPO</name>
<feature type="compositionally biased region" description="Polar residues" evidence="1">
    <location>
        <begin position="137"/>
        <end position="150"/>
    </location>
</feature>
<dbReference type="Pfam" id="PF13881">
    <property type="entry name" value="Rad60-SLD_2"/>
    <property type="match status" value="1"/>
</dbReference>
<dbReference type="OrthoDB" id="1043111at2759"/>
<feature type="compositionally biased region" description="Basic and acidic residues" evidence="1">
    <location>
        <begin position="269"/>
        <end position="283"/>
    </location>
</feature>
<accession>A0A168A6I9</accession>
<evidence type="ECO:0000256" key="1">
    <source>
        <dbReference type="SAM" id="MobiDB-lite"/>
    </source>
</evidence>
<dbReference type="Gene3D" id="3.10.20.90">
    <property type="entry name" value="Phosphatidylinositol 3-kinase Catalytic Subunit, Chain A, domain 1"/>
    <property type="match status" value="1"/>
</dbReference>
<dbReference type="InterPro" id="IPR040015">
    <property type="entry name" value="UBL3-like"/>
</dbReference>
<dbReference type="InterPro" id="IPR029071">
    <property type="entry name" value="Ubiquitin-like_domsf"/>
</dbReference>
<proteinExistence type="predicted"/>
<protein>
    <submittedName>
        <fullName evidence="3">Ubiquitin</fullName>
    </submittedName>
</protein>
<dbReference type="EMBL" id="AZHD01000001">
    <property type="protein sequence ID" value="OAA68311.1"/>
    <property type="molecule type" value="Genomic_DNA"/>
</dbReference>
<feature type="compositionally biased region" description="Basic and acidic residues" evidence="1">
    <location>
        <begin position="66"/>
        <end position="76"/>
    </location>
</feature>
<sequence>MADPVPTMSGANDSAALAATQEETQGGAAAGPAPTEQTESHAPVPSSSSAEKDETAPSADAVANKDTTDTDAKEDGAQPTNAEKATASSEAAGAGAAAGGPAAAAEANAEPSTTQATSHTPQAPQPPPPAVIRSRSDSLSIQPEGTTSAGTDGHLTCNITLLLPTGARHPFRIDERYLAKRNVDVPDVTDAGQKDPFSISVYKLKELILREWRDDWDGKPASPSSIRLIHFGKLLEDKEQLRKYHFSAESPNVVHMSVKPAEMVEEDEAAKSKSGGREGRNREAGSGCCVIL</sequence>
<dbReference type="PANTHER" id="PTHR13169:SF0">
    <property type="entry name" value="UBIQUITIN-LIKE PROTEIN 3"/>
    <property type="match status" value="1"/>
</dbReference>
<feature type="compositionally biased region" description="Low complexity" evidence="1">
    <location>
        <begin position="18"/>
        <end position="37"/>
    </location>
</feature>
<evidence type="ECO:0000259" key="2">
    <source>
        <dbReference type="Pfam" id="PF13881"/>
    </source>
</evidence>
<dbReference type="AlphaFoldDB" id="A0A168A6I9"/>
<dbReference type="InterPro" id="IPR039540">
    <property type="entry name" value="UBL3-like_ubiquitin_dom"/>
</dbReference>
<evidence type="ECO:0000313" key="4">
    <source>
        <dbReference type="Proteomes" id="UP000076874"/>
    </source>
</evidence>
<dbReference type="STRING" id="1081102.A0A168A6I9"/>
<reference evidence="3 4" key="1">
    <citation type="journal article" date="2016" name="Genome Biol. Evol.">
        <title>Divergent and convergent evolution of fungal pathogenicity.</title>
        <authorList>
            <person name="Shang Y."/>
            <person name="Xiao G."/>
            <person name="Zheng P."/>
            <person name="Cen K."/>
            <person name="Zhan S."/>
            <person name="Wang C."/>
        </authorList>
    </citation>
    <scope>NUCLEOTIDE SEQUENCE [LARGE SCALE GENOMIC DNA]</scope>
    <source>
        <strain evidence="3 4">RCEF 264</strain>
    </source>
</reference>